<dbReference type="GO" id="GO:0034039">
    <property type="term" value="F:8-oxo-7,8-dihydroguanine DNA N-glycosylase activity"/>
    <property type="evidence" value="ECO:0007669"/>
    <property type="project" value="TreeGrafter"/>
</dbReference>
<feature type="active site" description="Schiff-base intermediate with DNA" evidence="15">
    <location>
        <position position="2"/>
    </location>
</feature>
<evidence type="ECO:0000313" key="19">
    <source>
        <dbReference type="Proteomes" id="UP000321805"/>
    </source>
</evidence>
<feature type="domain" description="Formamidopyrimidine-DNA glycosylase catalytic" evidence="17">
    <location>
        <begin position="2"/>
        <end position="113"/>
    </location>
</feature>
<evidence type="ECO:0000256" key="13">
    <source>
        <dbReference type="ARBA" id="ARBA00023295"/>
    </source>
</evidence>
<dbReference type="AlphaFoldDB" id="A0A5B8U801"/>
<sequence length="284" mass="31242">MPELPEVETIRRRLAPHLEGRRVAGLQISDARWCLPRAPVEVVDAVQGRRLEHLGRRGKYLIFTFEDEVHLLVHLRMTGNLLLDPAPGTPYERVAFTLDDGHVLRFCDPRRFGTGELALGDEALEAFLSARLGLEPLGPELTGARLRALARGRRAPIKAFLLDQRRIAGVGNIYADEALHRARIHPLRPAGALTLAQCEALAAAVRLVLAAGIDAGGSTIDDFRHPDGVRGAFQHDFLVHLRRGQPCLACGTTVVKMVAAGRGTYVCESCQPRPRARRAVRPRP</sequence>
<comment type="subunit">
    <text evidence="3 15">Monomer.</text>
</comment>
<dbReference type="InterPro" id="IPR015886">
    <property type="entry name" value="H2TH_FPG"/>
</dbReference>
<reference evidence="18 19" key="1">
    <citation type="journal article" date="2018" name="J. Microbiol.">
        <title>Baekduia soli gen. nov., sp. nov., a novel bacterium isolated from the soil of Baekdu Mountain and proposal of a novel family name, Baekduiaceae fam. nov.</title>
        <authorList>
            <person name="An D.S."/>
            <person name="Siddiqi M.Z."/>
            <person name="Kim K.H."/>
            <person name="Yu H.S."/>
            <person name="Im W.T."/>
        </authorList>
    </citation>
    <scope>NUCLEOTIDE SEQUENCE [LARGE SCALE GENOMIC DNA]</scope>
    <source>
        <strain evidence="18 19">BR7-21</strain>
    </source>
</reference>
<dbReference type="GO" id="GO:0003690">
    <property type="term" value="F:double-stranded DNA binding"/>
    <property type="evidence" value="ECO:0007669"/>
    <property type="project" value="UniProtKB-ARBA"/>
</dbReference>
<evidence type="ECO:0000256" key="8">
    <source>
        <dbReference type="ARBA" id="ARBA00022833"/>
    </source>
</evidence>
<feature type="active site" description="Proton donor" evidence="15">
    <location>
        <position position="3"/>
    </location>
</feature>
<feature type="binding site" evidence="15">
    <location>
        <position position="153"/>
    </location>
    <ligand>
        <name>DNA</name>
        <dbReference type="ChEBI" id="CHEBI:16991"/>
    </ligand>
</feature>
<dbReference type="GO" id="GO:0006284">
    <property type="term" value="P:base-excision repair"/>
    <property type="evidence" value="ECO:0007669"/>
    <property type="project" value="InterPro"/>
</dbReference>
<dbReference type="PANTHER" id="PTHR22993">
    <property type="entry name" value="FORMAMIDOPYRIMIDINE-DNA GLYCOSYLASE"/>
    <property type="match status" value="1"/>
</dbReference>
<dbReference type="InterPro" id="IPR010979">
    <property type="entry name" value="Ribosomal_uS13-like_H2TH"/>
</dbReference>
<dbReference type="SMART" id="SM01232">
    <property type="entry name" value="H2TH"/>
    <property type="match status" value="1"/>
</dbReference>
<proteinExistence type="inferred from homology"/>
<dbReference type="PROSITE" id="PS51068">
    <property type="entry name" value="FPG_CAT"/>
    <property type="match status" value="1"/>
</dbReference>
<dbReference type="SUPFAM" id="SSF81624">
    <property type="entry name" value="N-terminal domain of MutM-like DNA repair proteins"/>
    <property type="match status" value="1"/>
</dbReference>
<dbReference type="EC" id="3.2.2.23" evidence="15"/>
<dbReference type="EMBL" id="CP042430">
    <property type="protein sequence ID" value="QEC49246.1"/>
    <property type="molecule type" value="Genomic_DNA"/>
</dbReference>
<evidence type="ECO:0000256" key="6">
    <source>
        <dbReference type="ARBA" id="ARBA00022771"/>
    </source>
</evidence>
<dbReference type="GO" id="GO:0006979">
    <property type="term" value="P:response to oxidative stress"/>
    <property type="evidence" value="ECO:0007669"/>
    <property type="project" value="UniProtKB-ARBA"/>
</dbReference>
<dbReference type="Proteomes" id="UP000321805">
    <property type="component" value="Chromosome"/>
</dbReference>
<comment type="catalytic activity">
    <reaction evidence="14 15">
        <text>2'-deoxyribonucleotide-(2'-deoxyribose 5'-phosphate)-2'-deoxyribonucleotide-DNA = a 3'-end 2'-deoxyribonucleotide-(2,3-dehydro-2,3-deoxyribose 5'-phosphate)-DNA + a 5'-end 5'-phospho-2'-deoxyribonucleoside-DNA + H(+)</text>
        <dbReference type="Rhea" id="RHEA:66592"/>
        <dbReference type="Rhea" id="RHEA-COMP:13180"/>
        <dbReference type="Rhea" id="RHEA-COMP:16897"/>
        <dbReference type="Rhea" id="RHEA-COMP:17067"/>
        <dbReference type="ChEBI" id="CHEBI:15378"/>
        <dbReference type="ChEBI" id="CHEBI:136412"/>
        <dbReference type="ChEBI" id="CHEBI:157695"/>
        <dbReference type="ChEBI" id="CHEBI:167181"/>
        <dbReference type="EC" id="4.2.99.18"/>
    </reaction>
</comment>
<evidence type="ECO:0000256" key="10">
    <source>
        <dbReference type="ARBA" id="ARBA00023204"/>
    </source>
</evidence>
<evidence type="ECO:0000256" key="3">
    <source>
        <dbReference type="ARBA" id="ARBA00011245"/>
    </source>
</evidence>
<comment type="function">
    <text evidence="15">Involved in base excision repair of DNA damaged by oxidation or by mutagenic agents. Acts as DNA glycosylase that recognizes and removes damaged bases. Has a preference for oxidized purines, such as 7,8-dihydro-8-oxoguanine (8-oxoG). Has AP (apurinic/apyrimidinic) lyase activity and introduces nicks in the DNA strand. Cleaves the DNA backbone by beta-delta elimination to generate a single-strand break at the site of the removed base with both 3'- and 5'-phosphates.</text>
</comment>
<evidence type="ECO:0000259" key="16">
    <source>
        <dbReference type="PROSITE" id="PS51066"/>
    </source>
</evidence>
<evidence type="ECO:0000256" key="4">
    <source>
        <dbReference type="ARBA" id="ARBA00022723"/>
    </source>
</evidence>
<keyword evidence="13 15" id="KW-0326">Glycosidase</keyword>
<protein>
    <recommendedName>
        <fullName evidence="15">Formamidopyrimidine-DNA glycosylase</fullName>
        <shortName evidence="15">Fapy-DNA glycosylase</shortName>
        <ecNumber evidence="15">3.2.2.23</ecNumber>
    </recommendedName>
    <alternativeName>
        <fullName evidence="15">DNA-(apurinic or apyrimidinic site) lyase MutM</fullName>
        <shortName evidence="15">AP lyase MutM</shortName>
        <ecNumber evidence="15">4.2.99.18</ecNumber>
    </alternativeName>
</protein>
<evidence type="ECO:0000256" key="5">
    <source>
        <dbReference type="ARBA" id="ARBA00022763"/>
    </source>
</evidence>
<keyword evidence="8 15" id="KW-0862">Zinc</keyword>
<dbReference type="InterPro" id="IPR010663">
    <property type="entry name" value="Znf_FPG/IleRS"/>
</dbReference>
<dbReference type="GO" id="GO:0003684">
    <property type="term" value="F:damaged DNA binding"/>
    <property type="evidence" value="ECO:0007669"/>
    <property type="project" value="InterPro"/>
</dbReference>
<dbReference type="PANTHER" id="PTHR22993:SF9">
    <property type="entry name" value="FORMAMIDOPYRIMIDINE-DNA GLYCOSYLASE"/>
    <property type="match status" value="1"/>
</dbReference>
<evidence type="ECO:0000256" key="11">
    <source>
        <dbReference type="ARBA" id="ARBA00023239"/>
    </source>
</evidence>
<dbReference type="CDD" id="cd08966">
    <property type="entry name" value="EcFpg-like_N"/>
    <property type="match status" value="1"/>
</dbReference>
<dbReference type="KEGG" id="bsol:FSW04_17790"/>
<feature type="domain" description="FPG-type" evidence="16">
    <location>
        <begin position="238"/>
        <end position="272"/>
    </location>
</feature>
<evidence type="ECO:0000256" key="7">
    <source>
        <dbReference type="ARBA" id="ARBA00022801"/>
    </source>
</evidence>
<dbReference type="InterPro" id="IPR020629">
    <property type="entry name" value="FPG_Glyclase"/>
</dbReference>
<dbReference type="InterPro" id="IPR035937">
    <property type="entry name" value="FPG_N"/>
</dbReference>
<dbReference type="SMART" id="SM00898">
    <property type="entry name" value="Fapy_DNA_glyco"/>
    <property type="match status" value="1"/>
</dbReference>
<evidence type="ECO:0000256" key="15">
    <source>
        <dbReference type="HAMAP-Rule" id="MF_00103"/>
    </source>
</evidence>
<feature type="active site" description="Proton donor; for beta-elimination activity" evidence="15">
    <location>
        <position position="59"/>
    </location>
</feature>
<dbReference type="HAMAP" id="MF_00103">
    <property type="entry name" value="Fapy_DNA_glycosyl"/>
    <property type="match status" value="1"/>
</dbReference>
<dbReference type="PROSITE" id="PS51066">
    <property type="entry name" value="ZF_FPG_2"/>
    <property type="match status" value="1"/>
</dbReference>
<dbReference type="InterPro" id="IPR012319">
    <property type="entry name" value="FPG_cat"/>
</dbReference>
<keyword evidence="11 15" id="KW-0456">Lyase</keyword>
<evidence type="ECO:0000256" key="9">
    <source>
        <dbReference type="ARBA" id="ARBA00023125"/>
    </source>
</evidence>
<dbReference type="FunFam" id="1.10.8.50:FF:000003">
    <property type="entry name" value="Formamidopyrimidine-DNA glycosylase"/>
    <property type="match status" value="1"/>
</dbReference>
<dbReference type="Pfam" id="PF06831">
    <property type="entry name" value="H2TH"/>
    <property type="match status" value="1"/>
</dbReference>
<gene>
    <name evidence="15 18" type="primary">mutM</name>
    <name evidence="15" type="synonym">fpg</name>
    <name evidence="18" type="ORF">FSW04_17790</name>
</gene>
<evidence type="ECO:0000313" key="18">
    <source>
        <dbReference type="EMBL" id="QEC49246.1"/>
    </source>
</evidence>
<organism evidence="18 19">
    <name type="scientific">Baekduia soli</name>
    <dbReference type="NCBI Taxonomy" id="496014"/>
    <lineage>
        <taxon>Bacteria</taxon>
        <taxon>Bacillati</taxon>
        <taxon>Actinomycetota</taxon>
        <taxon>Thermoleophilia</taxon>
        <taxon>Solirubrobacterales</taxon>
        <taxon>Baekduiaceae</taxon>
        <taxon>Baekduia</taxon>
    </lineage>
</organism>
<comment type="caution">
    <text evidence="15">Lacks conserved residue(s) required for the propagation of feature annotation.</text>
</comment>
<dbReference type="NCBIfam" id="NF002211">
    <property type="entry name" value="PRK01103.1"/>
    <property type="match status" value="1"/>
</dbReference>
<feature type="binding site" evidence="15">
    <location>
        <position position="110"/>
    </location>
    <ligand>
        <name>DNA</name>
        <dbReference type="ChEBI" id="CHEBI:16991"/>
    </ligand>
</feature>
<comment type="catalytic activity">
    <reaction evidence="1 15">
        <text>Hydrolysis of DNA containing ring-opened 7-methylguanine residues, releasing 2,6-diamino-4-hydroxy-5-(N-methyl)formamidopyrimidine.</text>
        <dbReference type="EC" id="3.2.2.23"/>
    </reaction>
</comment>
<dbReference type="EC" id="4.2.99.18" evidence="15"/>
<evidence type="ECO:0000256" key="14">
    <source>
        <dbReference type="ARBA" id="ARBA00044632"/>
    </source>
</evidence>
<dbReference type="InterPro" id="IPR000214">
    <property type="entry name" value="Znf_DNA_glyclase/AP_lyase"/>
</dbReference>
<keyword evidence="4 15" id="KW-0479">Metal-binding</keyword>
<dbReference type="OrthoDB" id="9800855at2"/>
<comment type="cofactor">
    <cofactor evidence="15">
        <name>Zn(2+)</name>
        <dbReference type="ChEBI" id="CHEBI:29105"/>
    </cofactor>
    <text evidence="15">Binds 1 zinc ion per subunit.</text>
</comment>
<evidence type="ECO:0000256" key="1">
    <source>
        <dbReference type="ARBA" id="ARBA00001668"/>
    </source>
</evidence>
<keyword evidence="5 15" id="KW-0227">DNA damage</keyword>
<keyword evidence="7 15" id="KW-0378">Hydrolase</keyword>
<evidence type="ECO:0000256" key="12">
    <source>
        <dbReference type="ARBA" id="ARBA00023268"/>
    </source>
</evidence>
<name>A0A5B8U801_9ACTN</name>
<dbReference type="RefSeq" id="WP_146921609.1">
    <property type="nucleotide sequence ID" value="NZ_CP042430.1"/>
</dbReference>
<keyword evidence="10 15" id="KW-0234">DNA repair</keyword>
<feature type="active site" description="Proton donor; for delta-elimination activity" evidence="15">
    <location>
        <position position="262"/>
    </location>
</feature>
<keyword evidence="6 15" id="KW-0863">Zinc-finger</keyword>
<dbReference type="GO" id="GO:0008270">
    <property type="term" value="F:zinc ion binding"/>
    <property type="evidence" value="ECO:0007669"/>
    <property type="project" value="UniProtKB-UniRule"/>
</dbReference>
<keyword evidence="19" id="KW-1185">Reference proteome</keyword>
<dbReference type="SUPFAM" id="SSF57716">
    <property type="entry name" value="Glucocorticoid receptor-like (DNA-binding domain)"/>
    <property type="match status" value="1"/>
</dbReference>
<dbReference type="Pfam" id="PF01149">
    <property type="entry name" value="Fapy_DNA_glyco"/>
    <property type="match status" value="1"/>
</dbReference>
<accession>A0A5B8U801</accession>
<dbReference type="NCBIfam" id="TIGR00577">
    <property type="entry name" value="fpg"/>
    <property type="match status" value="1"/>
</dbReference>
<evidence type="ECO:0000259" key="17">
    <source>
        <dbReference type="PROSITE" id="PS51068"/>
    </source>
</evidence>
<evidence type="ECO:0000256" key="2">
    <source>
        <dbReference type="ARBA" id="ARBA00009409"/>
    </source>
</evidence>
<keyword evidence="9 15" id="KW-0238">DNA-binding</keyword>
<comment type="similarity">
    <text evidence="2 15">Belongs to the FPG family.</text>
</comment>
<dbReference type="Gene3D" id="3.20.190.10">
    <property type="entry name" value="MutM-like, N-terminal"/>
    <property type="match status" value="1"/>
</dbReference>
<dbReference type="Pfam" id="PF06827">
    <property type="entry name" value="zf-FPG_IleRS"/>
    <property type="match status" value="1"/>
</dbReference>
<dbReference type="SUPFAM" id="SSF46946">
    <property type="entry name" value="S13-like H2TH domain"/>
    <property type="match status" value="1"/>
</dbReference>
<dbReference type="GO" id="GO:0140078">
    <property type="term" value="F:class I DNA-(apurinic or apyrimidinic site) endonuclease activity"/>
    <property type="evidence" value="ECO:0007669"/>
    <property type="project" value="UniProtKB-EC"/>
</dbReference>
<dbReference type="Gene3D" id="1.10.8.50">
    <property type="match status" value="1"/>
</dbReference>
<keyword evidence="12 15" id="KW-0511">Multifunctional enzyme</keyword>